<feature type="transmembrane region" description="Helical" evidence="1">
    <location>
        <begin position="14"/>
        <end position="34"/>
    </location>
</feature>
<gene>
    <name evidence="2" type="ORF">CFP56_031459</name>
</gene>
<reference evidence="2 3" key="1">
    <citation type="journal article" date="2018" name="Sci. Data">
        <title>The draft genome sequence of cork oak.</title>
        <authorList>
            <person name="Ramos A.M."/>
            <person name="Usie A."/>
            <person name="Barbosa P."/>
            <person name="Barros P.M."/>
            <person name="Capote T."/>
            <person name="Chaves I."/>
            <person name="Simoes F."/>
            <person name="Abreu I."/>
            <person name="Carrasquinho I."/>
            <person name="Faro C."/>
            <person name="Guimaraes J.B."/>
            <person name="Mendonca D."/>
            <person name="Nobrega F."/>
            <person name="Rodrigues L."/>
            <person name="Saibo N.J.M."/>
            <person name="Varela M.C."/>
            <person name="Egas C."/>
            <person name="Matos J."/>
            <person name="Miguel C.M."/>
            <person name="Oliveira M.M."/>
            <person name="Ricardo C.P."/>
            <person name="Goncalves S."/>
        </authorList>
    </citation>
    <scope>NUCLEOTIDE SEQUENCE [LARGE SCALE GENOMIC DNA]</scope>
    <source>
        <strain evidence="3">cv. HL8</strain>
    </source>
</reference>
<keyword evidence="1" id="KW-0812">Transmembrane</keyword>
<comment type="caution">
    <text evidence="2">The sequence shown here is derived from an EMBL/GenBank/DDBJ whole genome shotgun (WGS) entry which is preliminary data.</text>
</comment>
<evidence type="ECO:0000313" key="2">
    <source>
        <dbReference type="EMBL" id="KAK7854613.1"/>
    </source>
</evidence>
<keyword evidence="3" id="KW-1185">Reference proteome</keyword>
<accession>A0AAW0LSE7</accession>
<feature type="non-terminal residue" evidence="2">
    <location>
        <position position="1"/>
    </location>
</feature>
<dbReference type="EMBL" id="PKMF04000053">
    <property type="protein sequence ID" value="KAK7854613.1"/>
    <property type="molecule type" value="Genomic_DNA"/>
</dbReference>
<dbReference type="Proteomes" id="UP000237347">
    <property type="component" value="Unassembled WGS sequence"/>
</dbReference>
<dbReference type="AlphaFoldDB" id="A0AAW0LSE7"/>
<keyword evidence="1" id="KW-0472">Membrane</keyword>
<evidence type="ECO:0000313" key="3">
    <source>
        <dbReference type="Proteomes" id="UP000237347"/>
    </source>
</evidence>
<keyword evidence="1" id="KW-1133">Transmembrane helix</keyword>
<proteinExistence type="predicted"/>
<evidence type="ECO:0000256" key="1">
    <source>
        <dbReference type="SAM" id="Phobius"/>
    </source>
</evidence>
<organism evidence="2 3">
    <name type="scientific">Quercus suber</name>
    <name type="common">Cork oak</name>
    <dbReference type="NCBI Taxonomy" id="58331"/>
    <lineage>
        <taxon>Eukaryota</taxon>
        <taxon>Viridiplantae</taxon>
        <taxon>Streptophyta</taxon>
        <taxon>Embryophyta</taxon>
        <taxon>Tracheophyta</taxon>
        <taxon>Spermatophyta</taxon>
        <taxon>Magnoliopsida</taxon>
        <taxon>eudicotyledons</taxon>
        <taxon>Gunneridae</taxon>
        <taxon>Pentapetalae</taxon>
        <taxon>rosids</taxon>
        <taxon>fabids</taxon>
        <taxon>Fagales</taxon>
        <taxon>Fagaceae</taxon>
        <taxon>Quercus</taxon>
    </lineage>
</organism>
<protein>
    <submittedName>
        <fullName evidence="2">Uncharacterized protein</fullName>
    </submittedName>
</protein>
<name>A0AAW0LSE7_QUESU</name>
<sequence length="72" mass="8245">FLWKRALLGIGNLFFPYVASFSSTLWSSTVGAILQTHFSSQMFLLGTQKQKILNVLKLRYLYSIIESESKEP</sequence>